<organism evidence="2 3">
    <name type="scientific">candidate division WWE3 bacterium</name>
    <dbReference type="NCBI Taxonomy" id="2053526"/>
    <lineage>
        <taxon>Bacteria</taxon>
        <taxon>Katanobacteria</taxon>
    </lineage>
</organism>
<evidence type="ECO:0000256" key="1">
    <source>
        <dbReference type="SAM" id="SignalP"/>
    </source>
</evidence>
<evidence type="ECO:0000313" key="3">
    <source>
        <dbReference type="Proteomes" id="UP000714817"/>
    </source>
</evidence>
<protein>
    <submittedName>
        <fullName evidence="2">Uncharacterized protein</fullName>
    </submittedName>
</protein>
<sequence length="669" mass="75280">MYKILLFITTVFSFFLISQNVTYAQYSEWTTTPDMLFTKDDSDIYKFRGHKVANNNHYYQTFFIEGTPGETVDVRPNEDEDLKTLTGYKEAFITSYDGNGSYVFTQSIGYADNSSSNLIVEAAEIETSEQYIYIAGMFNGTVTFGNNGNTEIAINSGTHYTLFIVLMDMQGNFVDLYTATAAGSYADVAYGGFAIDPDTGDIYIGGSFQGTIDFDLKGGTNSLTSEGSLDAYLAKYDDELNLEYVFRWGNNNITTTSFSGLDIAQDHVYYAVGPNTPGSIVDFDIDPSVEENIVQVHEHDSVLIKMQKNGDLVWSFLFSSASLAGTDSPFIDDEYIDGLHLDSEEFIYINLRSDSDKVLIDGEEYDLVDDPDSNNNTNNEMEFLTIKLNKQGEVQWVKQFHRMTENVTLWSRGPLYDENNDILIIAGLCEGDGFIVDGETYENPNDQSALFLAMQNPTDGNIEKVLFFDMTGGEPYLQDLSRPQIQDRDGTSYLFMDFISGLLSGSLTMDADLREDYTLNYTVYPLSPPNIDNNFFSLKLIPPYFPEIASSKKFTKDTRCHSEKPPETTWIKLEQKEKDGDGGVVGEYGKEGTLVTWTQYSADRVDIKIDDGTGNYPWMIEGTLNDGIEFLPNVQPWQKIKIKPINHCREGDYSPSVSQKEFPSGWYNN</sequence>
<dbReference type="AlphaFoldDB" id="A0A955E0Z5"/>
<evidence type="ECO:0000313" key="2">
    <source>
        <dbReference type="EMBL" id="MCA9302188.1"/>
    </source>
</evidence>
<feature type="signal peptide" evidence="1">
    <location>
        <begin position="1"/>
        <end position="24"/>
    </location>
</feature>
<dbReference type="EMBL" id="JAGQNY010000008">
    <property type="protein sequence ID" value="MCA9302188.1"/>
    <property type="molecule type" value="Genomic_DNA"/>
</dbReference>
<keyword evidence="1" id="KW-0732">Signal</keyword>
<feature type="chain" id="PRO_5037189960" evidence="1">
    <location>
        <begin position="25"/>
        <end position="669"/>
    </location>
</feature>
<gene>
    <name evidence="2" type="ORF">KDA10_02395</name>
</gene>
<accession>A0A955E0Z5</accession>
<reference evidence="2" key="2">
    <citation type="journal article" date="2021" name="Microbiome">
        <title>Successional dynamics and alternative stable states in a saline activated sludge microbial community over 9 years.</title>
        <authorList>
            <person name="Wang Y."/>
            <person name="Ye J."/>
            <person name="Ju F."/>
            <person name="Liu L."/>
            <person name="Boyd J.A."/>
            <person name="Deng Y."/>
            <person name="Parks D.H."/>
            <person name="Jiang X."/>
            <person name="Yin X."/>
            <person name="Woodcroft B.J."/>
            <person name="Tyson G.W."/>
            <person name="Hugenholtz P."/>
            <person name="Polz M.F."/>
            <person name="Zhang T."/>
        </authorList>
    </citation>
    <scope>NUCLEOTIDE SEQUENCE</scope>
    <source>
        <strain evidence="2">HKST-UBA80</strain>
    </source>
</reference>
<reference evidence="2" key="1">
    <citation type="submission" date="2020-04" db="EMBL/GenBank/DDBJ databases">
        <authorList>
            <person name="Zhang T."/>
        </authorList>
    </citation>
    <scope>NUCLEOTIDE SEQUENCE</scope>
    <source>
        <strain evidence="2">HKST-UBA80</strain>
    </source>
</reference>
<proteinExistence type="predicted"/>
<dbReference type="Proteomes" id="UP000714817">
    <property type="component" value="Unassembled WGS sequence"/>
</dbReference>
<name>A0A955E0Z5_UNCKA</name>
<comment type="caution">
    <text evidence="2">The sequence shown here is derived from an EMBL/GenBank/DDBJ whole genome shotgun (WGS) entry which is preliminary data.</text>
</comment>